<evidence type="ECO:0000313" key="2">
    <source>
        <dbReference type="Proteomes" id="UP000017819"/>
    </source>
</evidence>
<gene>
    <name evidence="1" type="ORF">N177_2513</name>
</gene>
<dbReference type="RefSeq" id="WP_023432642.1">
    <property type="nucleotide sequence ID" value="NZ_AWXZ01000035.1"/>
</dbReference>
<evidence type="ECO:0000313" key="1">
    <source>
        <dbReference type="EMBL" id="ESR24064.1"/>
    </source>
</evidence>
<reference evidence="1 2" key="1">
    <citation type="journal article" date="2014" name="Genome Announc.">
        <title>Draft Genome Sequence of Lutibaculum baratangense Strain AMV1T, Isolated from a Mud Volcano in Andamans, India.</title>
        <authorList>
            <person name="Singh A."/>
            <person name="Sreenivas A."/>
            <person name="Sathyanarayana Reddy G."/>
            <person name="Pinnaka A.K."/>
            <person name="Shivaji S."/>
        </authorList>
    </citation>
    <scope>NUCLEOTIDE SEQUENCE [LARGE SCALE GENOMIC DNA]</scope>
    <source>
        <strain evidence="1 2">AMV1</strain>
    </source>
</reference>
<dbReference type="AlphaFoldDB" id="V4RFB6"/>
<dbReference type="Proteomes" id="UP000017819">
    <property type="component" value="Unassembled WGS sequence"/>
</dbReference>
<name>V4RFB6_9HYPH</name>
<organism evidence="1 2">
    <name type="scientific">Lutibaculum baratangense AMV1</name>
    <dbReference type="NCBI Taxonomy" id="631454"/>
    <lineage>
        <taxon>Bacteria</taxon>
        <taxon>Pseudomonadati</taxon>
        <taxon>Pseudomonadota</taxon>
        <taxon>Alphaproteobacteria</taxon>
        <taxon>Hyphomicrobiales</taxon>
        <taxon>Tepidamorphaceae</taxon>
        <taxon>Lutibaculum</taxon>
    </lineage>
</organism>
<sequence>MEDLVVERVTDRLPSALVQVEDLVSEEPREIGAAAAGAGMTTGGAAGAGAGR</sequence>
<dbReference type="EMBL" id="AWXZ01000035">
    <property type="protein sequence ID" value="ESR24064.1"/>
    <property type="molecule type" value="Genomic_DNA"/>
</dbReference>
<keyword evidence="2" id="KW-1185">Reference proteome</keyword>
<proteinExistence type="predicted"/>
<comment type="caution">
    <text evidence="1">The sequence shown here is derived from an EMBL/GenBank/DDBJ whole genome shotgun (WGS) entry which is preliminary data.</text>
</comment>
<protein>
    <submittedName>
        <fullName evidence="1">Uncharacterized protein</fullName>
    </submittedName>
</protein>
<accession>V4RFB6</accession>